<dbReference type="InterPro" id="IPR043504">
    <property type="entry name" value="Peptidase_S1_PA_chymotrypsin"/>
</dbReference>
<dbReference type="KEGG" id="goe:100902992"/>
<name>A0AAJ7L444_9ACAR</name>
<protein>
    <recommendedName>
        <fullName evidence="11">CLIP domain-containing serine protease</fullName>
        <ecNumber evidence="10">3.4.21.-</ecNumber>
    </recommendedName>
</protein>
<feature type="signal peptide" evidence="11">
    <location>
        <begin position="1"/>
        <end position="21"/>
    </location>
</feature>
<dbReference type="InterPro" id="IPR001314">
    <property type="entry name" value="Peptidase_S1A"/>
</dbReference>
<dbReference type="Pfam" id="PF12032">
    <property type="entry name" value="CLIP"/>
    <property type="match status" value="1"/>
</dbReference>
<evidence type="ECO:0000313" key="14">
    <source>
        <dbReference type="Proteomes" id="UP000694867"/>
    </source>
</evidence>
<reference evidence="15" key="1">
    <citation type="submission" date="2025-08" db="UniProtKB">
        <authorList>
            <consortium name="RefSeq"/>
        </authorList>
    </citation>
    <scope>IDENTIFICATION</scope>
</reference>
<dbReference type="CDD" id="cd00190">
    <property type="entry name" value="Tryp_SPc"/>
    <property type="match status" value="1"/>
</dbReference>
<dbReference type="FunFam" id="2.40.10.10:FF:000038">
    <property type="entry name" value="Serine protease"/>
    <property type="match status" value="1"/>
</dbReference>
<dbReference type="AlphaFoldDB" id="A0AAJ7L444"/>
<dbReference type="EC" id="3.4.21.-" evidence="10"/>
<evidence type="ECO:0000256" key="8">
    <source>
        <dbReference type="ARBA" id="ARBA00023157"/>
    </source>
</evidence>
<keyword evidence="14" id="KW-1185">Reference proteome</keyword>
<keyword evidence="8" id="KW-1015">Disulfide bond</keyword>
<evidence type="ECO:0000256" key="7">
    <source>
        <dbReference type="ARBA" id="ARBA00022825"/>
    </source>
</evidence>
<comment type="similarity">
    <text evidence="9 11">Belongs to the peptidase S1 family. CLIP subfamily.</text>
</comment>
<dbReference type="PROSITE" id="PS50240">
    <property type="entry name" value="TRYPSIN_DOM"/>
    <property type="match status" value="1"/>
</dbReference>
<comment type="subcellular location">
    <subcellularLocation>
        <location evidence="2 11">Secreted</location>
    </subcellularLocation>
</comment>
<dbReference type="Gene3D" id="3.30.1640.30">
    <property type="match status" value="1"/>
</dbReference>
<dbReference type="RefSeq" id="XP_018495222.1">
    <property type="nucleotide sequence ID" value="XM_018639706.1"/>
</dbReference>
<evidence type="ECO:0000256" key="9">
    <source>
        <dbReference type="ARBA" id="ARBA00024195"/>
    </source>
</evidence>
<feature type="domain" description="Clip" evidence="13">
    <location>
        <begin position="53"/>
        <end position="98"/>
    </location>
</feature>
<keyword evidence="6 10" id="KW-0378">Hydrolase</keyword>
<dbReference type="Proteomes" id="UP000694867">
    <property type="component" value="Unplaced"/>
</dbReference>
<evidence type="ECO:0000259" key="12">
    <source>
        <dbReference type="PROSITE" id="PS50240"/>
    </source>
</evidence>
<evidence type="ECO:0000256" key="1">
    <source>
        <dbReference type="ARBA" id="ARBA00001656"/>
    </source>
</evidence>
<keyword evidence="3 11" id="KW-0964">Secreted</keyword>
<dbReference type="SMART" id="SM00680">
    <property type="entry name" value="CLIP"/>
    <property type="match status" value="1"/>
</dbReference>
<dbReference type="InterPro" id="IPR022700">
    <property type="entry name" value="CLIP"/>
</dbReference>
<dbReference type="Pfam" id="PF00089">
    <property type="entry name" value="Trypsin"/>
    <property type="match status" value="1"/>
</dbReference>
<evidence type="ECO:0000256" key="3">
    <source>
        <dbReference type="ARBA" id="ARBA00022525"/>
    </source>
</evidence>
<dbReference type="InterPro" id="IPR033116">
    <property type="entry name" value="TRYPSIN_SER"/>
</dbReference>
<feature type="domain" description="Peptidase S1" evidence="12">
    <location>
        <begin position="149"/>
        <end position="399"/>
    </location>
</feature>
<dbReference type="PRINTS" id="PR00722">
    <property type="entry name" value="CHYMOTRYPSIN"/>
</dbReference>
<comment type="domain">
    <text evidence="11">The clip domain consists of 35-55 residues which are 'knitted' together usually by 3 conserved disulfide bonds forming a clip-like compact structure.</text>
</comment>
<evidence type="ECO:0000256" key="5">
    <source>
        <dbReference type="ARBA" id="ARBA00022729"/>
    </source>
</evidence>
<dbReference type="GO" id="GO:0005576">
    <property type="term" value="C:extracellular region"/>
    <property type="evidence" value="ECO:0007669"/>
    <property type="project" value="UniProtKB-SubCell"/>
</dbReference>
<dbReference type="InterPro" id="IPR038565">
    <property type="entry name" value="CLIP_sf"/>
</dbReference>
<evidence type="ECO:0000256" key="11">
    <source>
        <dbReference type="RuleBase" id="RU366078"/>
    </source>
</evidence>
<dbReference type="Gene3D" id="2.40.10.10">
    <property type="entry name" value="Trypsin-like serine proteases"/>
    <property type="match status" value="1"/>
</dbReference>
<evidence type="ECO:0000256" key="2">
    <source>
        <dbReference type="ARBA" id="ARBA00004613"/>
    </source>
</evidence>
<evidence type="ECO:0000256" key="6">
    <source>
        <dbReference type="ARBA" id="ARBA00022801"/>
    </source>
</evidence>
<comment type="catalytic activity">
    <reaction evidence="1">
        <text>Preferential cleavage: Arg-|-Xaa, Lys-|-Xaa.</text>
        <dbReference type="EC" id="3.4.21.10"/>
    </reaction>
</comment>
<gene>
    <name evidence="15" type="primary">LOC100902992</name>
</gene>
<dbReference type="SMART" id="SM00020">
    <property type="entry name" value="Tryp_SPc"/>
    <property type="match status" value="1"/>
</dbReference>
<dbReference type="GeneID" id="100902992"/>
<evidence type="ECO:0000259" key="13">
    <source>
        <dbReference type="PROSITE" id="PS51888"/>
    </source>
</evidence>
<dbReference type="InterPro" id="IPR001254">
    <property type="entry name" value="Trypsin_dom"/>
</dbReference>
<dbReference type="SUPFAM" id="SSF50494">
    <property type="entry name" value="Trypsin-like serine proteases"/>
    <property type="match status" value="1"/>
</dbReference>
<dbReference type="PROSITE" id="PS51888">
    <property type="entry name" value="CLIP"/>
    <property type="match status" value="1"/>
</dbReference>
<dbReference type="PROSITE" id="PS00135">
    <property type="entry name" value="TRYPSIN_SER"/>
    <property type="match status" value="1"/>
</dbReference>
<proteinExistence type="inferred from homology"/>
<sequence>MSPAALRTLLIVPLLFILAGSETTTTQSPETDGAAGIENRAHRLIVFDYDDSDCSTPDTLKGKCGPLAECPGLHRIRDLNLLRKYICGYNDRSPLLCCPRQFRPNANSSPSTRAPSTTREPEVREVLRARRPALIPEECGNTNASFTRVVNGVDAKKGDWPWQVLVLMRNREGEFESHCGGSLISHRHVLSASHCFVLSPKKVTDASLFRVRLGEHDLSRRSQDSVERSVVRLITHENFEYGLNTNDIALMFMNQDVTFNRYISPICLPYSKNIIPDNITEKYAYVTGWGRTRYLGKTAEVLQQASFPIWDSKRCSDAYKAVHIDHVDRERFICAGDESGVQDSCQGDSGGPLVRPEGYAPTRFYQVGIVSFGVRCATKGFPGVYTRVTNYLDWINKHI</sequence>
<dbReference type="PANTHER" id="PTHR24252:SF8">
    <property type="entry name" value="ACROSIN"/>
    <property type="match status" value="1"/>
</dbReference>
<evidence type="ECO:0000313" key="15">
    <source>
        <dbReference type="RefSeq" id="XP_018495222.1"/>
    </source>
</evidence>
<keyword evidence="7 10" id="KW-0720">Serine protease</keyword>
<dbReference type="PANTHER" id="PTHR24252">
    <property type="entry name" value="ACROSIN-RELATED"/>
    <property type="match status" value="1"/>
</dbReference>
<dbReference type="InterPro" id="IPR009003">
    <property type="entry name" value="Peptidase_S1_PA"/>
</dbReference>
<dbReference type="PROSITE" id="PS00134">
    <property type="entry name" value="TRYPSIN_HIS"/>
    <property type="match status" value="1"/>
</dbReference>
<accession>A0AAJ7L444</accession>
<dbReference type="InterPro" id="IPR018114">
    <property type="entry name" value="TRYPSIN_HIS"/>
</dbReference>
<keyword evidence="4 10" id="KW-0645">Protease</keyword>
<dbReference type="GO" id="GO:0004252">
    <property type="term" value="F:serine-type endopeptidase activity"/>
    <property type="evidence" value="ECO:0007669"/>
    <property type="project" value="UniProtKB-UniRule"/>
</dbReference>
<evidence type="ECO:0000256" key="10">
    <source>
        <dbReference type="RuleBase" id="RU363034"/>
    </source>
</evidence>
<organism evidence="14 15">
    <name type="scientific">Galendromus occidentalis</name>
    <name type="common">western predatory mite</name>
    <dbReference type="NCBI Taxonomy" id="34638"/>
    <lineage>
        <taxon>Eukaryota</taxon>
        <taxon>Metazoa</taxon>
        <taxon>Ecdysozoa</taxon>
        <taxon>Arthropoda</taxon>
        <taxon>Chelicerata</taxon>
        <taxon>Arachnida</taxon>
        <taxon>Acari</taxon>
        <taxon>Parasitiformes</taxon>
        <taxon>Mesostigmata</taxon>
        <taxon>Gamasina</taxon>
        <taxon>Phytoseioidea</taxon>
        <taxon>Phytoseiidae</taxon>
        <taxon>Typhlodrominae</taxon>
        <taxon>Galendromus</taxon>
    </lineage>
</organism>
<keyword evidence="5 11" id="KW-0732">Signal</keyword>
<evidence type="ECO:0000256" key="4">
    <source>
        <dbReference type="ARBA" id="ARBA00022670"/>
    </source>
</evidence>
<feature type="chain" id="PRO_5042316372" description="CLIP domain-containing serine protease" evidence="11">
    <location>
        <begin position="22"/>
        <end position="399"/>
    </location>
</feature>
<dbReference type="GO" id="GO:0006508">
    <property type="term" value="P:proteolysis"/>
    <property type="evidence" value="ECO:0007669"/>
    <property type="project" value="UniProtKB-KW"/>
</dbReference>